<proteinExistence type="predicted"/>
<protein>
    <submittedName>
        <fullName evidence="2">Uncharacterized protein</fullName>
    </submittedName>
</protein>
<sequence>MPQVDLETLLRGGGGDAKVACETTLFHDDDDDVPPAAAEYYPAESFCLSKEDELDWFDRNVFYQRNESTKGNSNSNSNNHHANISHSSMNLHSNPHSQRFSSNLLVSKTSIIGLPKPHDSKTRRHVKPVRFLPKRLASGGKSSSRLTEPASPKVSCIGRVRSNRSRHKKPGCRQTEKLTIIEPEKTGFWSSFIETFWCSCRNSYSVDVEEPSEKSTRKKNKGKDEKRQQTHVNQNNPPGLGGLNRFVSGRRSDSWVGDVDDFESNGPPKVV</sequence>
<dbReference type="AlphaFoldDB" id="A0A2G5ETP5"/>
<name>A0A2G5ETP5_AQUCA</name>
<evidence type="ECO:0000313" key="3">
    <source>
        <dbReference type="Proteomes" id="UP000230069"/>
    </source>
</evidence>
<gene>
    <name evidence="2" type="ORF">AQUCO_00400160v1</name>
</gene>
<accession>A0A2G5ETP5</accession>
<feature type="region of interest" description="Disordered" evidence="1">
    <location>
        <begin position="132"/>
        <end position="172"/>
    </location>
</feature>
<dbReference type="STRING" id="218851.A0A2G5ETP5"/>
<dbReference type="PANTHER" id="PTHR34120:SF2">
    <property type="entry name" value="OS01G0860900 PROTEIN"/>
    <property type="match status" value="1"/>
</dbReference>
<dbReference type="EMBL" id="KZ305021">
    <property type="protein sequence ID" value="PIA59111.1"/>
    <property type="molecule type" value="Genomic_DNA"/>
</dbReference>
<feature type="compositionally biased region" description="Low complexity" evidence="1">
    <location>
        <begin position="72"/>
        <end position="88"/>
    </location>
</feature>
<keyword evidence="3" id="KW-1185">Reference proteome</keyword>
<dbReference type="PANTHER" id="PTHR34120">
    <property type="entry name" value="EXPRESSED PROTEIN"/>
    <property type="match status" value="1"/>
</dbReference>
<dbReference type="InParanoid" id="A0A2G5ETP5"/>
<evidence type="ECO:0000313" key="2">
    <source>
        <dbReference type="EMBL" id="PIA59111.1"/>
    </source>
</evidence>
<feature type="compositionally biased region" description="Polar residues" evidence="1">
    <location>
        <begin position="89"/>
        <end position="98"/>
    </location>
</feature>
<feature type="region of interest" description="Disordered" evidence="1">
    <location>
        <begin position="208"/>
        <end position="271"/>
    </location>
</feature>
<feature type="compositionally biased region" description="Basic residues" evidence="1">
    <location>
        <begin position="161"/>
        <end position="171"/>
    </location>
</feature>
<reference evidence="2 3" key="1">
    <citation type="submission" date="2017-09" db="EMBL/GenBank/DDBJ databases">
        <title>WGS assembly of Aquilegia coerulea Goldsmith.</title>
        <authorList>
            <person name="Hodges S."/>
            <person name="Kramer E."/>
            <person name="Nordborg M."/>
            <person name="Tomkins J."/>
            <person name="Borevitz J."/>
            <person name="Derieg N."/>
            <person name="Yan J."/>
            <person name="Mihaltcheva S."/>
            <person name="Hayes R.D."/>
            <person name="Rokhsar D."/>
        </authorList>
    </citation>
    <scope>NUCLEOTIDE SEQUENCE [LARGE SCALE GENOMIC DNA]</scope>
    <source>
        <strain evidence="3">cv. Goldsmith</strain>
    </source>
</reference>
<dbReference type="OrthoDB" id="696504at2759"/>
<evidence type="ECO:0000256" key="1">
    <source>
        <dbReference type="SAM" id="MobiDB-lite"/>
    </source>
</evidence>
<feature type="region of interest" description="Disordered" evidence="1">
    <location>
        <begin position="67"/>
        <end position="98"/>
    </location>
</feature>
<dbReference type="Proteomes" id="UP000230069">
    <property type="component" value="Unassembled WGS sequence"/>
</dbReference>
<organism evidence="2 3">
    <name type="scientific">Aquilegia coerulea</name>
    <name type="common">Rocky mountain columbine</name>
    <dbReference type="NCBI Taxonomy" id="218851"/>
    <lineage>
        <taxon>Eukaryota</taxon>
        <taxon>Viridiplantae</taxon>
        <taxon>Streptophyta</taxon>
        <taxon>Embryophyta</taxon>
        <taxon>Tracheophyta</taxon>
        <taxon>Spermatophyta</taxon>
        <taxon>Magnoliopsida</taxon>
        <taxon>Ranunculales</taxon>
        <taxon>Ranunculaceae</taxon>
        <taxon>Thalictroideae</taxon>
        <taxon>Aquilegia</taxon>
    </lineage>
</organism>